<proteinExistence type="predicted"/>
<evidence type="ECO:0000313" key="2">
    <source>
        <dbReference type="EMBL" id="CAB4558379.1"/>
    </source>
</evidence>
<name>A0A6J6D6H8_9ZZZZ</name>
<keyword evidence="1" id="KW-0812">Transmembrane</keyword>
<dbReference type="AlphaFoldDB" id="A0A6J6D6H8"/>
<keyword evidence="1" id="KW-0472">Membrane</keyword>
<organism evidence="2">
    <name type="scientific">freshwater metagenome</name>
    <dbReference type="NCBI Taxonomy" id="449393"/>
    <lineage>
        <taxon>unclassified sequences</taxon>
        <taxon>metagenomes</taxon>
        <taxon>ecological metagenomes</taxon>
    </lineage>
</organism>
<sequence>MRIWVSRARMRTAIRIISGAVITFILGLLLLNSAYLTPFMSVEGMLVMVCIVSAFVFALLSLHKMSNIRVPARFLAGRHTRELL</sequence>
<feature type="transmembrane region" description="Helical" evidence="1">
    <location>
        <begin position="44"/>
        <end position="63"/>
    </location>
</feature>
<reference evidence="2" key="1">
    <citation type="submission" date="2020-05" db="EMBL/GenBank/DDBJ databases">
        <authorList>
            <person name="Chiriac C."/>
            <person name="Salcher M."/>
            <person name="Ghai R."/>
            <person name="Kavagutti S V."/>
        </authorList>
    </citation>
    <scope>NUCLEOTIDE SEQUENCE</scope>
</reference>
<gene>
    <name evidence="2" type="ORF">UFOPK1619_00218</name>
</gene>
<evidence type="ECO:0000256" key="1">
    <source>
        <dbReference type="SAM" id="Phobius"/>
    </source>
</evidence>
<accession>A0A6J6D6H8</accession>
<dbReference type="EMBL" id="CAEZTI010000023">
    <property type="protein sequence ID" value="CAB4558379.1"/>
    <property type="molecule type" value="Genomic_DNA"/>
</dbReference>
<protein>
    <submittedName>
        <fullName evidence="2">Unannotated protein</fullName>
    </submittedName>
</protein>
<keyword evidence="1" id="KW-1133">Transmembrane helix</keyword>
<feature type="transmembrane region" description="Helical" evidence="1">
    <location>
        <begin position="12"/>
        <end position="32"/>
    </location>
</feature>